<reference evidence="5 6" key="1">
    <citation type="journal article" date="2012" name="New Phytol.">
        <title>Insight into trade-off between wood decay and parasitism from the genome of a fungal forest pathogen.</title>
        <authorList>
            <person name="Olson A."/>
            <person name="Aerts A."/>
            <person name="Asiegbu F."/>
            <person name="Belbahri L."/>
            <person name="Bouzid O."/>
            <person name="Broberg A."/>
            <person name="Canback B."/>
            <person name="Coutinho P.M."/>
            <person name="Cullen D."/>
            <person name="Dalman K."/>
            <person name="Deflorio G."/>
            <person name="van Diepen L.T."/>
            <person name="Dunand C."/>
            <person name="Duplessis S."/>
            <person name="Durling M."/>
            <person name="Gonthier P."/>
            <person name="Grimwood J."/>
            <person name="Fossdal C.G."/>
            <person name="Hansson D."/>
            <person name="Henrissat B."/>
            <person name="Hietala A."/>
            <person name="Himmelstrand K."/>
            <person name="Hoffmeister D."/>
            <person name="Hogberg N."/>
            <person name="James T.Y."/>
            <person name="Karlsson M."/>
            <person name="Kohler A."/>
            <person name="Kues U."/>
            <person name="Lee Y.H."/>
            <person name="Lin Y.C."/>
            <person name="Lind M."/>
            <person name="Lindquist E."/>
            <person name="Lombard V."/>
            <person name="Lucas S."/>
            <person name="Lunden K."/>
            <person name="Morin E."/>
            <person name="Murat C."/>
            <person name="Park J."/>
            <person name="Raffaello T."/>
            <person name="Rouze P."/>
            <person name="Salamov A."/>
            <person name="Schmutz J."/>
            <person name="Solheim H."/>
            <person name="Stahlberg J."/>
            <person name="Velez H."/>
            <person name="de Vries R.P."/>
            <person name="Wiebenga A."/>
            <person name="Woodward S."/>
            <person name="Yakovlev I."/>
            <person name="Garbelotto M."/>
            <person name="Martin F."/>
            <person name="Grigoriev I.V."/>
            <person name="Stenlid J."/>
        </authorList>
    </citation>
    <scope>NUCLEOTIDE SEQUENCE [LARGE SCALE GENOMIC DNA]</scope>
    <source>
        <strain evidence="5 6">TC 32-1</strain>
    </source>
</reference>
<dbReference type="InterPro" id="IPR006887">
    <property type="entry name" value="P4R3-like_central_dom"/>
</dbReference>
<dbReference type="RefSeq" id="XP_009543541.1">
    <property type="nucleotide sequence ID" value="XM_009545246.1"/>
</dbReference>
<gene>
    <name evidence="5" type="ORF">HETIRDRAFT_170259</name>
</gene>
<feature type="compositionally biased region" description="Gly residues" evidence="3">
    <location>
        <begin position="333"/>
        <end position="342"/>
    </location>
</feature>
<feature type="domain" description="Serine/threonine-protein phosphatase 4 regulatory subunit 3-like central" evidence="4">
    <location>
        <begin position="2"/>
        <end position="83"/>
    </location>
</feature>
<comment type="subcellular location">
    <subcellularLocation>
        <location evidence="1">Nucleus</location>
    </subcellularLocation>
</comment>
<evidence type="ECO:0000313" key="6">
    <source>
        <dbReference type="Proteomes" id="UP000030671"/>
    </source>
</evidence>
<evidence type="ECO:0000259" key="4">
    <source>
        <dbReference type="Pfam" id="PF04802"/>
    </source>
</evidence>
<dbReference type="InterPro" id="IPR051137">
    <property type="entry name" value="PP4R3-like"/>
</dbReference>
<sequence>MAHLLKQDVFKAILELALQESDRDTLVNSSCQEFFDHMRKDGAQENMKEAIDDIMTRQEALVRQLAQSRFAKTCFEHFILRWEMNTAPEPPKEEKLPAPHLSQPFELRRQEAEEESYFNTDDDNDDDDGSPPLLSTPLLTRHQFAGQKRKRQRVPGLPMRPLRPPSIHLPRAPLIGSLVDYDEDEDDRELAVDLNLDLDRRLAPLGPHDGDAEADTGAGAVHPPVAPVPTPDAPPTPRLSHRLIASAKRGRTPDADDAGGGGNDGEQPDTGGGGGFIPLSPRPEKRRRGDDDGDDMGLERLLSKVKRPSLTPVAPAKEGAAPTAATPPPAGAGRIGVTGGVKPGAEDGGPKKIKLKFGVAGLAVASSAPSAAAAAAARSEPGVKDGDTG</sequence>
<feature type="compositionally biased region" description="Gly residues" evidence="3">
    <location>
        <begin position="258"/>
        <end position="276"/>
    </location>
</feature>
<feature type="region of interest" description="Disordered" evidence="3">
    <location>
        <begin position="109"/>
        <end position="169"/>
    </location>
</feature>
<keyword evidence="2" id="KW-0539">Nucleus</keyword>
<feature type="compositionally biased region" description="Pro residues" evidence="3">
    <location>
        <begin position="224"/>
        <end position="237"/>
    </location>
</feature>
<name>W4KES0_HETIT</name>
<feature type="compositionally biased region" description="Low complexity" evidence="3">
    <location>
        <begin position="368"/>
        <end position="379"/>
    </location>
</feature>
<feature type="compositionally biased region" description="Low complexity" evidence="3">
    <location>
        <begin position="130"/>
        <end position="140"/>
    </location>
</feature>
<organism evidence="5 6">
    <name type="scientific">Heterobasidion irregulare (strain TC 32-1)</name>
    <dbReference type="NCBI Taxonomy" id="747525"/>
    <lineage>
        <taxon>Eukaryota</taxon>
        <taxon>Fungi</taxon>
        <taxon>Dikarya</taxon>
        <taxon>Basidiomycota</taxon>
        <taxon>Agaricomycotina</taxon>
        <taxon>Agaricomycetes</taxon>
        <taxon>Russulales</taxon>
        <taxon>Bondarzewiaceae</taxon>
        <taxon>Heterobasidion</taxon>
        <taxon>Heterobasidion annosum species complex</taxon>
    </lineage>
</organism>
<dbReference type="InParanoid" id="W4KES0"/>
<dbReference type="Pfam" id="PF04802">
    <property type="entry name" value="PP4R3"/>
    <property type="match status" value="1"/>
</dbReference>
<dbReference type="GO" id="GO:0006974">
    <property type="term" value="P:DNA damage response"/>
    <property type="evidence" value="ECO:0007669"/>
    <property type="project" value="TreeGrafter"/>
</dbReference>
<dbReference type="PANTHER" id="PTHR23318">
    <property type="entry name" value="ATP SYNTHASE GAMMA-RELATED"/>
    <property type="match status" value="1"/>
</dbReference>
<feature type="compositionally biased region" description="Acidic residues" evidence="3">
    <location>
        <begin position="112"/>
        <end position="129"/>
    </location>
</feature>
<dbReference type="HOGENOM" id="CLU_708001_0_0_1"/>
<dbReference type="eggNOG" id="KOG2175">
    <property type="taxonomic scope" value="Eukaryota"/>
</dbReference>
<dbReference type="OrthoDB" id="27483at2759"/>
<accession>W4KES0</accession>
<dbReference type="PANTHER" id="PTHR23318:SF0">
    <property type="entry name" value="SERINE_THREONINE-PROTEIN PHOSPHATASE 4 REGULATORY SUBUNIT 3"/>
    <property type="match status" value="1"/>
</dbReference>
<evidence type="ECO:0000256" key="2">
    <source>
        <dbReference type="ARBA" id="ARBA00023242"/>
    </source>
</evidence>
<feature type="region of interest" description="Disordered" evidence="3">
    <location>
        <begin position="205"/>
        <end position="350"/>
    </location>
</feature>
<dbReference type="GeneID" id="20668272"/>
<evidence type="ECO:0000256" key="3">
    <source>
        <dbReference type="SAM" id="MobiDB-lite"/>
    </source>
</evidence>
<feature type="region of interest" description="Disordered" evidence="3">
    <location>
        <begin position="368"/>
        <end position="389"/>
    </location>
</feature>
<dbReference type="AlphaFoldDB" id="W4KES0"/>
<keyword evidence="6" id="KW-1185">Reference proteome</keyword>
<dbReference type="EMBL" id="KI925456">
    <property type="protein sequence ID" value="ETW83795.1"/>
    <property type="molecule type" value="Genomic_DNA"/>
</dbReference>
<protein>
    <recommendedName>
        <fullName evidence="4">Serine/threonine-protein phosphatase 4 regulatory subunit 3-like central domain-containing protein</fullName>
    </recommendedName>
</protein>
<dbReference type="GO" id="GO:0072542">
    <property type="term" value="F:protein phosphatase activator activity"/>
    <property type="evidence" value="ECO:0007669"/>
    <property type="project" value="TreeGrafter"/>
</dbReference>
<dbReference type="GO" id="GO:0030289">
    <property type="term" value="C:protein phosphatase 4 complex"/>
    <property type="evidence" value="ECO:0007669"/>
    <property type="project" value="TreeGrafter"/>
</dbReference>
<dbReference type="GO" id="GO:0005654">
    <property type="term" value="C:nucleoplasm"/>
    <property type="evidence" value="ECO:0007669"/>
    <property type="project" value="TreeGrafter"/>
</dbReference>
<evidence type="ECO:0000313" key="5">
    <source>
        <dbReference type="EMBL" id="ETW83795.1"/>
    </source>
</evidence>
<proteinExistence type="predicted"/>
<dbReference type="Proteomes" id="UP000030671">
    <property type="component" value="Unassembled WGS sequence"/>
</dbReference>
<evidence type="ECO:0000256" key="1">
    <source>
        <dbReference type="ARBA" id="ARBA00004123"/>
    </source>
</evidence>
<dbReference type="KEGG" id="hir:HETIRDRAFT_170259"/>
<dbReference type="STRING" id="747525.W4KES0"/>
<feature type="compositionally biased region" description="Low complexity" evidence="3">
    <location>
        <begin position="314"/>
        <end position="324"/>
    </location>
</feature>